<dbReference type="InterPro" id="IPR005229">
    <property type="entry name" value="YicC/YloC-like"/>
</dbReference>
<comment type="caution">
    <text evidence="10">The sequence shown here is derived from an EMBL/GenBank/DDBJ whole genome shotgun (WGS) entry which is preliminary data.</text>
</comment>
<keyword evidence="4" id="KW-0378">Hydrolase</keyword>
<name>A0A162KSA4_9PROT</name>
<dbReference type="InterPro" id="IPR013551">
    <property type="entry name" value="YicC-like_C"/>
</dbReference>
<dbReference type="GeneID" id="97241709"/>
<dbReference type="GO" id="GO:0004521">
    <property type="term" value="F:RNA endonuclease activity"/>
    <property type="evidence" value="ECO:0007669"/>
    <property type="project" value="InterPro"/>
</dbReference>
<evidence type="ECO:0000256" key="1">
    <source>
        <dbReference type="ARBA" id="ARBA00001968"/>
    </source>
</evidence>
<dbReference type="Pfam" id="PF08340">
    <property type="entry name" value="YicC-like_C"/>
    <property type="match status" value="1"/>
</dbReference>
<dbReference type="EMBL" id="DMAI01000187">
    <property type="protein sequence ID" value="HAE48120.1"/>
    <property type="molecule type" value="Genomic_DNA"/>
</dbReference>
<dbReference type="OMA" id="INREVNT"/>
<dbReference type="Proteomes" id="UP000075787">
    <property type="component" value="Unassembled WGS sequence"/>
</dbReference>
<dbReference type="RefSeq" id="WP_014745372.1">
    <property type="nucleotide sequence ID" value="NZ_CP121013.1"/>
</dbReference>
<dbReference type="AlphaFoldDB" id="A0A162KSA4"/>
<dbReference type="PANTHER" id="PTHR30636">
    <property type="entry name" value="UPF0701 PROTEIN YICC"/>
    <property type="match status" value="1"/>
</dbReference>
<dbReference type="OrthoDB" id="9771229at2"/>
<comment type="cofactor">
    <cofactor evidence="1">
        <name>a divalent metal cation</name>
        <dbReference type="ChEBI" id="CHEBI:60240"/>
    </cofactor>
</comment>
<evidence type="ECO:0000313" key="12">
    <source>
        <dbReference type="Proteomes" id="UP000257706"/>
    </source>
</evidence>
<accession>A0A162KSA4</accession>
<organism evidence="10 11">
    <name type="scientific">Tistrella mobilis</name>
    <dbReference type="NCBI Taxonomy" id="171437"/>
    <lineage>
        <taxon>Bacteria</taxon>
        <taxon>Pseudomonadati</taxon>
        <taxon>Pseudomonadota</taxon>
        <taxon>Alphaproteobacteria</taxon>
        <taxon>Geminicoccales</taxon>
        <taxon>Geminicoccaceae</taxon>
        <taxon>Tistrella</taxon>
    </lineage>
</organism>
<dbReference type="GO" id="GO:0016787">
    <property type="term" value="F:hydrolase activity"/>
    <property type="evidence" value="ECO:0007669"/>
    <property type="project" value="UniProtKB-KW"/>
</dbReference>
<feature type="domain" description="Endoribonuclease YicC-like N-terminal" evidence="7">
    <location>
        <begin position="4"/>
        <end position="159"/>
    </location>
</feature>
<dbReference type="PANTHER" id="PTHR30636:SF3">
    <property type="entry name" value="UPF0701 PROTEIN YICC"/>
    <property type="match status" value="1"/>
</dbReference>
<reference evidence="10 11" key="1">
    <citation type="submission" date="2015-12" db="EMBL/GenBank/DDBJ databases">
        <title>Genome sequence of Tistrella mobilis MCCC 1A02139.</title>
        <authorList>
            <person name="Lu L."/>
            <person name="Lai Q."/>
            <person name="Shao Z."/>
            <person name="Qian P."/>
        </authorList>
    </citation>
    <scope>NUCLEOTIDE SEQUENCE [LARGE SCALE GENOMIC DNA]</scope>
    <source>
        <strain evidence="10 11">MCCC 1A02139</strain>
    </source>
</reference>
<evidence type="ECO:0000256" key="6">
    <source>
        <dbReference type="SAM" id="Coils"/>
    </source>
</evidence>
<dbReference type="Pfam" id="PF03755">
    <property type="entry name" value="YicC-like_N"/>
    <property type="match status" value="1"/>
</dbReference>
<evidence type="ECO:0000256" key="5">
    <source>
        <dbReference type="ARBA" id="ARBA00035648"/>
    </source>
</evidence>
<feature type="domain" description="Endoribonuclease YicC-like C-terminal" evidence="8">
    <location>
        <begin position="182"/>
        <end position="296"/>
    </location>
</feature>
<evidence type="ECO:0000259" key="8">
    <source>
        <dbReference type="Pfam" id="PF08340"/>
    </source>
</evidence>
<evidence type="ECO:0000259" key="7">
    <source>
        <dbReference type="Pfam" id="PF03755"/>
    </source>
</evidence>
<dbReference type="EMBL" id="LPZR01000164">
    <property type="protein sequence ID" value="KYO51983.1"/>
    <property type="molecule type" value="Genomic_DNA"/>
</dbReference>
<dbReference type="NCBIfam" id="TIGR00255">
    <property type="entry name" value="YicC/YloC family endoribonuclease"/>
    <property type="match status" value="1"/>
</dbReference>
<feature type="coiled-coil region" evidence="6">
    <location>
        <begin position="188"/>
        <end position="240"/>
    </location>
</feature>
<evidence type="ECO:0000313" key="10">
    <source>
        <dbReference type="EMBL" id="KYO51983.1"/>
    </source>
</evidence>
<keyword evidence="6" id="KW-0175">Coiled coil</keyword>
<keyword evidence="2" id="KW-0540">Nuclease</keyword>
<reference evidence="9 12" key="2">
    <citation type="journal article" date="2018" name="Nat. Biotechnol.">
        <title>A standardized bacterial taxonomy based on genome phylogeny substantially revises the tree of life.</title>
        <authorList>
            <person name="Parks D.H."/>
            <person name="Chuvochina M."/>
            <person name="Waite D.W."/>
            <person name="Rinke C."/>
            <person name="Skarshewski A."/>
            <person name="Chaumeil P.A."/>
            <person name="Hugenholtz P."/>
        </authorList>
    </citation>
    <scope>NUCLEOTIDE SEQUENCE [LARGE SCALE GENOMIC DNA]</scope>
    <source>
        <strain evidence="9">UBA8739</strain>
    </source>
</reference>
<dbReference type="Proteomes" id="UP000257706">
    <property type="component" value="Unassembled WGS sequence"/>
</dbReference>
<evidence type="ECO:0000256" key="4">
    <source>
        <dbReference type="ARBA" id="ARBA00022801"/>
    </source>
</evidence>
<proteinExistence type="inferred from homology"/>
<gene>
    <name evidence="10" type="ORF">AUP44_07190</name>
    <name evidence="9" type="ORF">DCK97_11925</name>
</gene>
<dbReference type="InterPro" id="IPR013527">
    <property type="entry name" value="YicC-like_N"/>
</dbReference>
<sequence>MALASMTGFARADAGDARYGWNWEVKSVNGRGLDLRIRLAPGFDQLEPVVRKVAQDRIRRGHVSVQLGLVTHARGARLRIDPEVADGLGEVLTELQRRFPKAKVPRLDGLLRVPGLLQMVEQEESEAVRAAREHAMTESLIAAFDRLVIARAQEGAALTRLLTEHVDAIEGLVTEAAGLAATQPATIRARLEEQLRSLLQDRAGAAEDRIVQEAAMLAAKADIREELDRLVAHVAQARELMAADEPVGRQLDFLAQEFNREANTLCSKSSDTALTRIGLALKTRIDQLREQIQNVE</sequence>
<protein>
    <submittedName>
        <fullName evidence="9">YicC family protein</fullName>
    </submittedName>
</protein>
<evidence type="ECO:0000313" key="11">
    <source>
        <dbReference type="Proteomes" id="UP000075787"/>
    </source>
</evidence>
<comment type="similarity">
    <text evidence="5">Belongs to the YicC/YloC family.</text>
</comment>
<evidence type="ECO:0000313" key="9">
    <source>
        <dbReference type="EMBL" id="HAE48120.1"/>
    </source>
</evidence>
<keyword evidence="3" id="KW-0255">Endonuclease</keyword>
<evidence type="ECO:0000256" key="2">
    <source>
        <dbReference type="ARBA" id="ARBA00022722"/>
    </source>
</evidence>
<evidence type="ECO:0000256" key="3">
    <source>
        <dbReference type="ARBA" id="ARBA00022759"/>
    </source>
</evidence>